<keyword evidence="5" id="KW-1185">Reference proteome</keyword>
<comment type="similarity">
    <text evidence="3">Belongs to the acetyltransferase family. MAK3 subfamily.</text>
</comment>
<dbReference type="Gene3D" id="3.40.630.30">
    <property type="match status" value="1"/>
</dbReference>
<feature type="domain" description="N-acetyltransferase" evidence="4">
    <location>
        <begin position="44"/>
        <end position="192"/>
    </location>
</feature>
<organism evidence="5 6">
    <name type="scientific">Drosophila lebanonensis</name>
    <name type="common">Fruit fly</name>
    <name type="synonym">Scaptodrosophila lebanonensis</name>
    <dbReference type="NCBI Taxonomy" id="7225"/>
    <lineage>
        <taxon>Eukaryota</taxon>
        <taxon>Metazoa</taxon>
        <taxon>Ecdysozoa</taxon>
        <taxon>Arthropoda</taxon>
        <taxon>Hexapoda</taxon>
        <taxon>Insecta</taxon>
        <taxon>Pterygota</taxon>
        <taxon>Neoptera</taxon>
        <taxon>Endopterygota</taxon>
        <taxon>Diptera</taxon>
        <taxon>Brachycera</taxon>
        <taxon>Muscomorpha</taxon>
        <taxon>Ephydroidea</taxon>
        <taxon>Drosophilidae</taxon>
        <taxon>Scaptodrosophila</taxon>
    </lineage>
</organism>
<gene>
    <name evidence="6" type="primary">LOC115628365</name>
</gene>
<dbReference type="GO" id="GO:0031417">
    <property type="term" value="C:NatC complex"/>
    <property type="evidence" value="ECO:0007669"/>
    <property type="project" value="TreeGrafter"/>
</dbReference>
<dbReference type="CDD" id="cd04301">
    <property type="entry name" value="NAT_SF"/>
    <property type="match status" value="1"/>
</dbReference>
<dbReference type="GO" id="GO:0004596">
    <property type="term" value="F:protein-N-terminal amino-acid acetyltransferase activity"/>
    <property type="evidence" value="ECO:0007669"/>
    <property type="project" value="InterPro"/>
</dbReference>
<dbReference type="InterPro" id="IPR000182">
    <property type="entry name" value="GNAT_dom"/>
</dbReference>
<dbReference type="AlphaFoldDB" id="A0A6J2TZP7"/>
<name>A0A6J2TZP7_DROLE</name>
<dbReference type="OrthoDB" id="249099at2759"/>
<evidence type="ECO:0000313" key="6">
    <source>
        <dbReference type="RefSeq" id="XP_030380302.1"/>
    </source>
</evidence>
<dbReference type="PROSITE" id="PS51186">
    <property type="entry name" value="GNAT"/>
    <property type="match status" value="1"/>
</dbReference>
<dbReference type="InterPro" id="IPR016181">
    <property type="entry name" value="Acyl_CoA_acyltransferase"/>
</dbReference>
<evidence type="ECO:0000256" key="1">
    <source>
        <dbReference type="ARBA" id="ARBA00022679"/>
    </source>
</evidence>
<protein>
    <submittedName>
        <fullName evidence="6">N-alpha-acetyltransferase 30A</fullName>
    </submittedName>
</protein>
<dbReference type="SUPFAM" id="SSF55729">
    <property type="entry name" value="Acyl-CoA N-acyltransferases (Nat)"/>
    <property type="match status" value="1"/>
</dbReference>
<accession>A0A6J2TZP7</accession>
<keyword evidence="1" id="KW-0808">Transferase</keyword>
<dbReference type="GeneID" id="115628365"/>
<evidence type="ECO:0000259" key="4">
    <source>
        <dbReference type="PROSITE" id="PS51186"/>
    </source>
</evidence>
<dbReference type="Proteomes" id="UP000504634">
    <property type="component" value="Unplaced"/>
</dbReference>
<reference evidence="6" key="1">
    <citation type="submission" date="2025-08" db="UniProtKB">
        <authorList>
            <consortium name="RefSeq"/>
        </authorList>
    </citation>
    <scope>IDENTIFICATION</scope>
    <source>
        <strain evidence="6">11010-0011.00</strain>
        <tissue evidence="6">Whole body</tissue>
    </source>
</reference>
<dbReference type="InterPro" id="IPR044542">
    <property type="entry name" value="NAA30-like"/>
</dbReference>
<dbReference type="RefSeq" id="XP_030380302.1">
    <property type="nucleotide sequence ID" value="XM_030524442.1"/>
</dbReference>
<sequence>MTERIEAKISVEDEKASIDSESEIIESSKNDELMKEGTQSIPQIDYSDFREESQLLSVKGLIDRELSEPYSIYTYRYFIYTWPHLCFFARHGDKYVGVIVCKLEPHGGLKRGYIAMLAVDGAYRRLKIGTTLTEKAIDTMVLGEADEIVLETELTNRPALRLYDSLGFIREKRLKRYYLNGADALRLKLFLKEPIYEEEDVD</sequence>
<dbReference type="PANTHER" id="PTHR45896">
    <property type="entry name" value="N-ALPHA-ACETYLTRANSFERASE 30"/>
    <property type="match status" value="1"/>
</dbReference>
<dbReference type="Pfam" id="PF00583">
    <property type="entry name" value="Acetyltransf_1"/>
    <property type="match status" value="1"/>
</dbReference>
<evidence type="ECO:0000313" key="5">
    <source>
        <dbReference type="Proteomes" id="UP000504634"/>
    </source>
</evidence>
<dbReference type="PANTHER" id="PTHR45896:SF1">
    <property type="entry name" value="N-ALPHA-ACETYLTRANSFERASE 30"/>
    <property type="match status" value="1"/>
</dbReference>
<dbReference type="CTD" id="317976"/>
<evidence type="ECO:0000256" key="3">
    <source>
        <dbReference type="ARBA" id="ARBA00024025"/>
    </source>
</evidence>
<evidence type="ECO:0000256" key="2">
    <source>
        <dbReference type="ARBA" id="ARBA00023315"/>
    </source>
</evidence>
<keyword evidence="2" id="KW-0012">Acyltransferase</keyword>
<proteinExistence type="inferred from homology"/>